<dbReference type="EMBL" id="JALNTZ010000006">
    <property type="protein sequence ID" value="KAJ3648385.1"/>
    <property type="molecule type" value="Genomic_DNA"/>
</dbReference>
<evidence type="ECO:0000256" key="1">
    <source>
        <dbReference type="SAM" id="MobiDB-lite"/>
    </source>
</evidence>
<dbReference type="Proteomes" id="UP001168821">
    <property type="component" value="Unassembled WGS sequence"/>
</dbReference>
<evidence type="ECO:0000313" key="3">
    <source>
        <dbReference type="Proteomes" id="UP001168821"/>
    </source>
</evidence>
<sequence length="110" mass="11833">MFDALPQKSTLTTETVAESPWGSSDKPNSPSFTARMMQLRCNTRISVHSQPLTCRKRPRALPLAAASGGGRCGGGIRGSPPTGKQENRRQTVASVKCSSNYPLQTRMGLI</sequence>
<feature type="compositionally biased region" description="Gly residues" evidence="1">
    <location>
        <begin position="67"/>
        <end position="77"/>
    </location>
</feature>
<keyword evidence="3" id="KW-1185">Reference proteome</keyword>
<dbReference type="AlphaFoldDB" id="A0AA38I2F7"/>
<gene>
    <name evidence="2" type="ORF">Zmor_020193</name>
</gene>
<feature type="region of interest" description="Disordered" evidence="1">
    <location>
        <begin position="1"/>
        <end position="33"/>
    </location>
</feature>
<name>A0AA38I2F7_9CUCU</name>
<organism evidence="2 3">
    <name type="scientific">Zophobas morio</name>
    <dbReference type="NCBI Taxonomy" id="2755281"/>
    <lineage>
        <taxon>Eukaryota</taxon>
        <taxon>Metazoa</taxon>
        <taxon>Ecdysozoa</taxon>
        <taxon>Arthropoda</taxon>
        <taxon>Hexapoda</taxon>
        <taxon>Insecta</taxon>
        <taxon>Pterygota</taxon>
        <taxon>Neoptera</taxon>
        <taxon>Endopterygota</taxon>
        <taxon>Coleoptera</taxon>
        <taxon>Polyphaga</taxon>
        <taxon>Cucujiformia</taxon>
        <taxon>Tenebrionidae</taxon>
        <taxon>Zophobas</taxon>
    </lineage>
</organism>
<feature type="region of interest" description="Disordered" evidence="1">
    <location>
        <begin position="64"/>
        <end position="94"/>
    </location>
</feature>
<protein>
    <submittedName>
        <fullName evidence="2">Uncharacterized protein</fullName>
    </submittedName>
</protein>
<reference evidence="2" key="1">
    <citation type="journal article" date="2023" name="G3 (Bethesda)">
        <title>Whole genome assemblies of Zophobas morio and Tenebrio molitor.</title>
        <authorList>
            <person name="Kaur S."/>
            <person name="Stinson S.A."/>
            <person name="diCenzo G.C."/>
        </authorList>
    </citation>
    <scope>NUCLEOTIDE SEQUENCE</scope>
    <source>
        <strain evidence="2">QUZm001</strain>
    </source>
</reference>
<comment type="caution">
    <text evidence="2">The sequence shown here is derived from an EMBL/GenBank/DDBJ whole genome shotgun (WGS) entry which is preliminary data.</text>
</comment>
<accession>A0AA38I2F7</accession>
<proteinExistence type="predicted"/>
<evidence type="ECO:0000313" key="2">
    <source>
        <dbReference type="EMBL" id="KAJ3648385.1"/>
    </source>
</evidence>
<feature type="compositionally biased region" description="Polar residues" evidence="1">
    <location>
        <begin position="7"/>
        <end position="32"/>
    </location>
</feature>